<proteinExistence type="predicted"/>
<evidence type="ECO:0000313" key="3">
    <source>
        <dbReference type="Proteomes" id="UP000499080"/>
    </source>
</evidence>
<comment type="caution">
    <text evidence="2">The sequence shown here is derived from an EMBL/GenBank/DDBJ whole genome shotgun (WGS) entry which is preliminary data.</text>
</comment>
<organism evidence="2 3">
    <name type="scientific">Araneus ventricosus</name>
    <name type="common">Orbweaver spider</name>
    <name type="synonym">Epeira ventricosa</name>
    <dbReference type="NCBI Taxonomy" id="182803"/>
    <lineage>
        <taxon>Eukaryota</taxon>
        <taxon>Metazoa</taxon>
        <taxon>Ecdysozoa</taxon>
        <taxon>Arthropoda</taxon>
        <taxon>Chelicerata</taxon>
        <taxon>Arachnida</taxon>
        <taxon>Araneae</taxon>
        <taxon>Araneomorphae</taxon>
        <taxon>Entelegynae</taxon>
        <taxon>Araneoidea</taxon>
        <taxon>Araneidae</taxon>
        <taxon>Araneus</taxon>
    </lineage>
</organism>
<sequence>MSSLEYKRCITKGLLTKSKPQPKRKERPKSSGDEQTFCAKKRRKEKEPNATCSDCPPHLVLHIKTSRRQTCALAVEGPTTMPQLSSHLVLTSKQQRNNLCGCGRKGPTLCHSCPHLVLTSKTLKTDCALEKGSPLHYAPDCPSHLVLTSKTAEDRLVRLWQEKGGYYTMHSCPPHLVLSNPAKTDWLWRERGATTATDYIHVLLKTSRRQTCAAGLERKGPLHYATVVLILFSPQNQQKTGLCGGERGPLTMPRIVPSHLVLYLKNLERTDPIAAVEQREPLPLCLVHSSPSVSHLKTSRRQTCAAMEETRGKPTPLCHGLSSTSCSHLKNQQKNSLLYGGKE</sequence>
<gene>
    <name evidence="2" type="ORF">AVEN_229382_1</name>
</gene>
<feature type="region of interest" description="Disordered" evidence="1">
    <location>
        <begin position="1"/>
        <end position="42"/>
    </location>
</feature>
<name>A0A4Y2T7U9_ARAVE</name>
<evidence type="ECO:0000313" key="2">
    <source>
        <dbReference type="EMBL" id="GBN96281.1"/>
    </source>
</evidence>
<dbReference type="EMBL" id="BGPR01026510">
    <property type="protein sequence ID" value="GBN96281.1"/>
    <property type="molecule type" value="Genomic_DNA"/>
</dbReference>
<dbReference type="Proteomes" id="UP000499080">
    <property type="component" value="Unassembled WGS sequence"/>
</dbReference>
<protein>
    <submittedName>
        <fullName evidence="2">Uncharacterized protein</fullName>
    </submittedName>
</protein>
<accession>A0A4Y2T7U9</accession>
<evidence type="ECO:0000256" key="1">
    <source>
        <dbReference type="SAM" id="MobiDB-lite"/>
    </source>
</evidence>
<keyword evidence="3" id="KW-1185">Reference proteome</keyword>
<dbReference type="AlphaFoldDB" id="A0A4Y2T7U9"/>
<reference evidence="2 3" key="1">
    <citation type="journal article" date="2019" name="Sci. Rep.">
        <title>Orb-weaving spider Araneus ventricosus genome elucidates the spidroin gene catalogue.</title>
        <authorList>
            <person name="Kono N."/>
            <person name="Nakamura H."/>
            <person name="Ohtoshi R."/>
            <person name="Moran D.A.P."/>
            <person name="Shinohara A."/>
            <person name="Yoshida Y."/>
            <person name="Fujiwara M."/>
            <person name="Mori M."/>
            <person name="Tomita M."/>
            <person name="Arakawa K."/>
        </authorList>
    </citation>
    <scope>NUCLEOTIDE SEQUENCE [LARGE SCALE GENOMIC DNA]</scope>
</reference>